<accession>A0ABT7FKP4</accession>
<dbReference type="EMBL" id="JASNJE010000047">
    <property type="protein sequence ID" value="MDK3075713.1"/>
    <property type="molecule type" value="Genomic_DNA"/>
</dbReference>
<evidence type="ECO:0000313" key="1">
    <source>
        <dbReference type="EMBL" id="MDK3075713.1"/>
    </source>
</evidence>
<organism evidence="1 2">
    <name type="scientific">Sedimentitalea xiamensis</name>
    <dbReference type="NCBI Taxonomy" id="3050037"/>
    <lineage>
        <taxon>Bacteria</taxon>
        <taxon>Pseudomonadati</taxon>
        <taxon>Pseudomonadota</taxon>
        <taxon>Alphaproteobacteria</taxon>
        <taxon>Rhodobacterales</taxon>
        <taxon>Paracoccaceae</taxon>
        <taxon>Sedimentitalea</taxon>
    </lineage>
</organism>
<keyword evidence="2" id="KW-1185">Reference proteome</keyword>
<dbReference type="RefSeq" id="WP_284487632.1">
    <property type="nucleotide sequence ID" value="NZ_JASNJE010000047.1"/>
</dbReference>
<sequence>MAYDPDDNPVDRFHFEIWSGPTEALKATNPSVSYCENHNADFDYGLAALDFKLSALALMARQREDPHLSNWTAPVLHMIRQTLELSLKSMIETIGWKVGAKAGKVRFKHDLRDLWNQGRDWLIENGYPIDNDARLVATDGIVENIHAIDPTGDLFRFGTSRKKAFGRNKSSDRVGYRQDQLFEEFEQACEFLDHWCGVVMREIIQAEQGWEKDPFLDREDYPKIKSDE</sequence>
<protein>
    <recommendedName>
        <fullName evidence="3">dATP/dGTP diphosphohydrolase N-terminal domain-containing protein</fullName>
    </recommendedName>
</protein>
<dbReference type="Proteomes" id="UP001227126">
    <property type="component" value="Unassembled WGS sequence"/>
</dbReference>
<proteinExistence type="predicted"/>
<evidence type="ECO:0000313" key="2">
    <source>
        <dbReference type="Proteomes" id="UP001227126"/>
    </source>
</evidence>
<comment type="caution">
    <text evidence="1">The sequence shown here is derived from an EMBL/GenBank/DDBJ whole genome shotgun (WGS) entry which is preliminary data.</text>
</comment>
<reference evidence="1 2" key="1">
    <citation type="submission" date="2023-05" db="EMBL/GenBank/DDBJ databases">
        <title>Sedimentitalea sp. nov. JM2-8.</title>
        <authorList>
            <person name="Huang J."/>
        </authorList>
    </citation>
    <scope>NUCLEOTIDE SEQUENCE [LARGE SCALE GENOMIC DNA]</scope>
    <source>
        <strain evidence="1 2">JM2-8</strain>
    </source>
</reference>
<evidence type="ECO:0008006" key="3">
    <source>
        <dbReference type="Google" id="ProtNLM"/>
    </source>
</evidence>
<gene>
    <name evidence="1" type="ORF">QO034_21850</name>
</gene>
<name>A0ABT7FKP4_9RHOB</name>